<dbReference type="GO" id="GO:0016413">
    <property type="term" value="F:O-acetyltransferase activity"/>
    <property type="evidence" value="ECO:0007669"/>
    <property type="project" value="TreeGrafter"/>
</dbReference>
<evidence type="ECO:0000256" key="2">
    <source>
        <dbReference type="ARBA" id="ARBA00007400"/>
    </source>
</evidence>
<dbReference type="RefSeq" id="WP_092456260.1">
    <property type="nucleotide sequence ID" value="NZ_FOJI01000015.1"/>
</dbReference>
<reference evidence="9 10" key="1">
    <citation type="submission" date="2016-10" db="EMBL/GenBank/DDBJ databases">
        <authorList>
            <person name="de Groot N.N."/>
        </authorList>
    </citation>
    <scope>NUCLEOTIDE SEQUENCE [LARGE SCALE GENOMIC DNA]</scope>
    <source>
        <strain evidence="9 10">DSM 9179</strain>
    </source>
</reference>
<feature type="transmembrane region" description="Helical" evidence="7">
    <location>
        <begin position="278"/>
        <end position="297"/>
    </location>
</feature>
<keyword evidence="3" id="KW-1003">Cell membrane</keyword>
<feature type="domain" description="Acyltransferase 3" evidence="8">
    <location>
        <begin position="16"/>
        <end position="328"/>
    </location>
</feature>
<dbReference type="AlphaFoldDB" id="A0A1I0RGJ7"/>
<evidence type="ECO:0000259" key="8">
    <source>
        <dbReference type="Pfam" id="PF01757"/>
    </source>
</evidence>
<comment type="similarity">
    <text evidence="2">Belongs to the acyltransferase 3 family.</text>
</comment>
<sequence length="341" mass="40075">MGEVSANINVNKRKMWIDYLRIISAFAVIMIHVVYLGRLTFWVGTDTTICLIFFNSLCFAVPIFVMITGYLQLNPEKEYNFKKSIIRIVSVLCIFGVIYAWMELIFIEHAISFDQIGKTIINMIQGKSWVHLWYLYMLIGLYLIIPFLRTWIKYASEREIKYFLILNFVFNSVLVRLAHYGISSAFYIQISTIFPFYLVLGYYLGNYRKKVSGKVIGIAWCVCLVSLYIVSAYLKILFDAYNYNNIITIVMVILIFLTFKTLPEVHWGRNAKACIDSFARCSFGIYILHMVFVNALYKFLKVNPYKYWTVIFWIVISLVIFILSWITSLLLMKLPFFRKIL</sequence>
<evidence type="ECO:0000313" key="10">
    <source>
        <dbReference type="Proteomes" id="UP000199701"/>
    </source>
</evidence>
<feature type="transmembrane region" description="Helical" evidence="7">
    <location>
        <begin position="240"/>
        <end position="257"/>
    </location>
</feature>
<dbReference type="InterPro" id="IPR002656">
    <property type="entry name" value="Acyl_transf_3_dom"/>
</dbReference>
<name>A0A1I0RGJ7_9FIRM</name>
<dbReference type="Pfam" id="PF01757">
    <property type="entry name" value="Acyl_transf_3"/>
    <property type="match status" value="1"/>
</dbReference>
<feature type="transmembrane region" description="Helical" evidence="7">
    <location>
        <begin position="85"/>
        <end position="111"/>
    </location>
</feature>
<dbReference type="Proteomes" id="UP000199701">
    <property type="component" value="Unassembled WGS sequence"/>
</dbReference>
<dbReference type="GO" id="GO:0009246">
    <property type="term" value="P:enterobacterial common antigen biosynthetic process"/>
    <property type="evidence" value="ECO:0007669"/>
    <property type="project" value="TreeGrafter"/>
</dbReference>
<dbReference type="GO" id="GO:0005886">
    <property type="term" value="C:plasma membrane"/>
    <property type="evidence" value="ECO:0007669"/>
    <property type="project" value="UniProtKB-SubCell"/>
</dbReference>
<keyword evidence="9" id="KW-0012">Acyltransferase</keyword>
<feature type="transmembrane region" description="Helical" evidence="7">
    <location>
        <begin position="131"/>
        <end position="148"/>
    </location>
</feature>
<keyword evidence="9" id="KW-0808">Transferase</keyword>
<feature type="transmembrane region" description="Helical" evidence="7">
    <location>
        <begin position="309"/>
        <end position="332"/>
    </location>
</feature>
<dbReference type="PANTHER" id="PTHR40074">
    <property type="entry name" value="O-ACETYLTRANSFERASE WECH"/>
    <property type="match status" value="1"/>
</dbReference>
<keyword evidence="4 7" id="KW-0812">Transmembrane</keyword>
<feature type="transmembrane region" description="Helical" evidence="7">
    <location>
        <begin position="185"/>
        <end position="203"/>
    </location>
</feature>
<feature type="transmembrane region" description="Helical" evidence="7">
    <location>
        <begin position="49"/>
        <end position="73"/>
    </location>
</feature>
<feature type="transmembrane region" description="Helical" evidence="7">
    <location>
        <begin position="215"/>
        <end position="234"/>
    </location>
</feature>
<evidence type="ECO:0000256" key="3">
    <source>
        <dbReference type="ARBA" id="ARBA00022475"/>
    </source>
</evidence>
<evidence type="ECO:0000256" key="4">
    <source>
        <dbReference type="ARBA" id="ARBA00022692"/>
    </source>
</evidence>
<dbReference type="STRING" id="99656.SAMN05421659_11582"/>
<keyword evidence="6 7" id="KW-0472">Membrane</keyword>
<accession>A0A1I0RGJ7</accession>
<proteinExistence type="inferred from homology"/>
<comment type="subcellular location">
    <subcellularLocation>
        <location evidence="1">Cell membrane</location>
        <topology evidence="1">Multi-pass membrane protein</topology>
    </subcellularLocation>
</comment>
<dbReference type="PANTHER" id="PTHR40074:SF2">
    <property type="entry name" value="O-ACETYLTRANSFERASE WECH"/>
    <property type="match status" value="1"/>
</dbReference>
<feature type="transmembrane region" description="Helical" evidence="7">
    <location>
        <begin position="19"/>
        <end position="37"/>
    </location>
</feature>
<gene>
    <name evidence="9" type="ORF">SAMN05421659_11582</name>
</gene>
<evidence type="ECO:0000256" key="1">
    <source>
        <dbReference type="ARBA" id="ARBA00004651"/>
    </source>
</evidence>
<keyword evidence="10" id="KW-1185">Reference proteome</keyword>
<evidence type="ECO:0000256" key="5">
    <source>
        <dbReference type="ARBA" id="ARBA00022989"/>
    </source>
</evidence>
<evidence type="ECO:0000256" key="7">
    <source>
        <dbReference type="SAM" id="Phobius"/>
    </source>
</evidence>
<dbReference type="OrthoDB" id="9810469at2"/>
<organism evidence="9 10">
    <name type="scientific">[Clostridium] fimetarium</name>
    <dbReference type="NCBI Taxonomy" id="99656"/>
    <lineage>
        <taxon>Bacteria</taxon>
        <taxon>Bacillati</taxon>
        <taxon>Bacillota</taxon>
        <taxon>Clostridia</taxon>
        <taxon>Lachnospirales</taxon>
        <taxon>Lachnospiraceae</taxon>
    </lineage>
</organism>
<protein>
    <submittedName>
        <fullName evidence="9">Surface polysaccharide O-acyltransferase, integral membrane enzyme</fullName>
    </submittedName>
</protein>
<evidence type="ECO:0000256" key="6">
    <source>
        <dbReference type="ARBA" id="ARBA00023136"/>
    </source>
</evidence>
<dbReference type="EMBL" id="FOJI01000015">
    <property type="protein sequence ID" value="SEW40004.1"/>
    <property type="molecule type" value="Genomic_DNA"/>
</dbReference>
<evidence type="ECO:0000313" key="9">
    <source>
        <dbReference type="EMBL" id="SEW40004.1"/>
    </source>
</evidence>
<feature type="transmembrane region" description="Helical" evidence="7">
    <location>
        <begin position="160"/>
        <end position="179"/>
    </location>
</feature>
<keyword evidence="5 7" id="KW-1133">Transmembrane helix</keyword>